<feature type="domain" description="FeoB-type G" evidence="2">
    <location>
        <begin position="23"/>
        <end position="191"/>
    </location>
</feature>
<feature type="transmembrane region" description="Helical" evidence="1">
    <location>
        <begin position="405"/>
        <end position="431"/>
    </location>
</feature>
<feature type="transmembrane region" description="Helical" evidence="1">
    <location>
        <begin position="277"/>
        <end position="296"/>
    </location>
</feature>
<feature type="transmembrane region" description="Helical" evidence="1">
    <location>
        <begin position="572"/>
        <end position="594"/>
    </location>
</feature>
<feature type="transmembrane region" description="Helical" evidence="1">
    <location>
        <begin position="124"/>
        <end position="144"/>
    </location>
</feature>
<organism evidence="3">
    <name type="scientific">Solibacter usitatus (strain Ellin6076)</name>
    <dbReference type="NCBI Taxonomy" id="234267"/>
    <lineage>
        <taxon>Bacteria</taxon>
        <taxon>Pseudomonadati</taxon>
        <taxon>Acidobacteriota</taxon>
        <taxon>Terriglobia</taxon>
        <taxon>Bryobacterales</taxon>
        <taxon>Solibacteraceae</taxon>
        <taxon>Candidatus Solibacter</taxon>
    </lineage>
</organism>
<evidence type="ECO:0000313" key="3">
    <source>
        <dbReference type="EMBL" id="ABJ86029.1"/>
    </source>
</evidence>
<dbReference type="Pfam" id="PF02421">
    <property type="entry name" value="FeoB_N"/>
    <property type="match status" value="1"/>
</dbReference>
<dbReference type="InterPro" id="IPR006073">
    <property type="entry name" value="GTP-bd"/>
</dbReference>
<dbReference type="STRING" id="234267.Acid_5074"/>
<sequence>MSDCHDCHGCGTQVAELTRPAAVRTVALVGPPNSGKTTLFNRLTGLRQKVANFPGVTVEQHTGIAEFPDGRAVTIVDLPGIYSLQPRSEDEQVAYDVLHGKRAGTAKPEAVLLVLDSTNLARHLMLAAPILALGLPTLIILNMADDLRNRGGKLDLRKLSHELGAPVALISARAGEGVDEVFDFLAGTMAKPSPTLLPILQDVPKCREWAGTVGSKAGYRAPIAPKWTRRLDSVFLHPVAGPLVFLLVVVGVIRTIFMAAAPISDAAQSFIATSGKWLAGALPASPLSSLLVDGVWKGVGSVLVFLPQVLLLFLFIGILEDSGYLARAALIADRTMARVGLQGKSFIPLLSAYGCAVPAIMATRTIENKRDRIATILIAPFMTCSARLPVYALLIAAFIPERNFVGSVITTQVAALLGLYLLGFLAAVVTAKLLKSSVLKSVQAPFVLEMPSYRWPTVQSLGLRLLDRSKVFLRRAGTVILLVTVILWVATYLPYSGGKPPIENSLAGTVGRTIEPIIQPLGFNWKIGVGLITSLAARETIISTLGLIYGMDPDSQGMELQKSLRADLTTGGAFALLIFFAFAMQCMSTVAVVRRETGGWMWPVLQFAYMGALAYAGAFVAFHVI</sequence>
<dbReference type="HOGENOM" id="CLU_013350_3_0_0"/>
<evidence type="ECO:0000259" key="2">
    <source>
        <dbReference type="PROSITE" id="PS51711"/>
    </source>
</evidence>
<keyword evidence="1" id="KW-0812">Transmembrane</keyword>
<feature type="transmembrane region" description="Helical" evidence="1">
    <location>
        <begin position="303"/>
        <end position="326"/>
    </location>
</feature>
<dbReference type="OrthoDB" id="9809127at2"/>
<accession>Q01WD6</accession>
<dbReference type="Pfam" id="PF07670">
    <property type="entry name" value="Gate"/>
    <property type="match status" value="2"/>
</dbReference>
<dbReference type="GO" id="GO:0015093">
    <property type="term" value="F:ferrous iron transmembrane transporter activity"/>
    <property type="evidence" value="ECO:0007669"/>
    <property type="project" value="InterPro"/>
</dbReference>
<dbReference type="GO" id="GO:0005525">
    <property type="term" value="F:GTP binding"/>
    <property type="evidence" value="ECO:0007669"/>
    <property type="project" value="InterPro"/>
</dbReference>
<keyword evidence="1" id="KW-1133">Transmembrane helix</keyword>
<dbReference type="PROSITE" id="PS51711">
    <property type="entry name" value="G_FEOB"/>
    <property type="match status" value="1"/>
</dbReference>
<dbReference type="EMBL" id="CP000473">
    <property type="protein sequence ID" value="ABJ86029.1"/>
    <property type="molecule type" value="Genomic_DNA"/>
</dbReference>
<protein>
    <submittedName>
        <fullName evidence="3">Ferrous iron transport protein B</fullName>
    </submittedName>
</protein>
<dbReference type="InterPro" id="IPR011642">
    <property type="entry name" value="Gate_dom"/>
</dbReference>
<dbReference type="InterPro" id="IPR030389">
    <property type="entry name" value="G_FEOB_dom"/>
</dbReference>
<dbReference type="CDD" id="cd01879">
    <property type="entry name" value="FeoB"/>
    <property type="match status" value="1"/>
</dbReference>
<dbReference type="InterPro" id="IPR011640">
    <property type="entry name" value="Fe2_transport_prot_B_C"/>
</dbReference>
<feature type="transmembrane region" description="Helical" evidence="1">
    <location>
        <begin position="527"/>
        <end position="551"/>
    </location>
</feature>
<dbReference type="GO" id="GO:0005886">
    <property type="term" value="C:plasma membrane"/>
    <property type="evidence" value="ECO:0007669"/>
    <property type="project" value="TreeGrafter"/>
</dbReference>
<dbReference type="Gene3D" id="3.40.50.300">
    <property type="entry name" value="P-loop containing nucleotide triphosphate hydrolases"/>
    <property type="match status" value="1"/>
</dbReference>
<name>Q01WD6_SOLUE</name>
<dbReference type="Pfam" id="PF07664">
    <property type="entry name" value="FeoB_C"/>
    <property type="match status" value="1"/>
</dbReference>
<dbReference type="PANTHER" id="PTHR43185:SF1">
    <property type="entry name" value="FE(2+) TRANSPORTER FEOB"/>
    <property type="match status" value="1"/>
</dbReference>
<dbReference type="FunCoup" id="Q01WD6">
    <property type="interactions" value="213"/>
</dbReference>
<dbReference type="KEGG" id="sus:Acid_5074"/>
<gene>
    <name evidence="3" type="ordered locus">Acid_5074</name>
</gene>
<feature type="transmembrane region" description="Helical" evidence="1">
    <location>
        <begin position="346"/>
        <end position="363"/>
    </location>
</feature>
<feature type="transmembrane region" description="Helical" evidence="1">
    <location>
        <begin position="472"/>
        <end position="495"/>
    </location>
</feature>
<dbReference type="InterPro" id="IPR027417">
    <property type="entry name" value="P-loop_NTPase"/>
</dbReference>
<dbReference type="InterPro" id="IPR050860">
    <property type="entry name" value="FeoB_GTPase"/>
</dbReference>
<dbReference type="AlphaFoldDB" id="Q01WD6"/>
<dbReference type="SUPFAM" id="SSF52540">
    <property type="entry name" value="P-loop containing nucleoside triphosphate hydrolases"/>
    <property type="match status" value="1"/>
</dbReference>
<proteinExistence type="predicted"/>
<feature type="transmembrane region" description="Helical" evidence="1">
    <location>
        <begin position="600"/>
        <end position="622"/>
    </location>
</feature>
<keyword evidence="1" id="KW-0472">Membrane</keyword>
<dbReference type="PRINTS" id="PR00326">
    <property type="entry name" value="GTP1OBG"/>
</dbReference>
<dbReference type="eggNOG" id="COG0370">
    <property type="taxonomic scope" value="Bacteria"/>
</dbReference>
<feature type="transmembrane region" description="Helical" evidence="1">
    <location>
        <begin position="234"/>
        <end position="257"/>
    </location>
</feature>
<feature type="transmembrane region" description="Helical" evidence="1">
    <location>
        <begin position="375"/>
        <end position="399"/>
    </location>
</feature>
<reference evidence="3" key="1">
    <citation type="submission" date="2006-10" db="EMBL/GenBank/DDBJ databases">
        <title>Complete sequence of Solibacter usitatus Ellin6076.</title>
        <authorList>
            <consortium name="US DOE Joint Genome Institute"/>
            <person name="Copeland A."/>
            <person name="Lucas S."/>
            <person name="Lapidus A."/>
            <person name="Barry K."/>
            <person name="Detter J.C."/>
            <person name="Glavina del Rio T."/>
            <person name="Hammon N."/>
            <person name="Israni S."/>
            <person name="Dalin E."/>
            <person name="Tice H."/>
            <person name="Pitluck S."/>
            <person name="Thompson L.S."/>
            <person name="Brettin T."/>
            <person name="Bruce D."/>
            <person name="Han C."/>
            <person name="Tapia R."/>
            <person name="Gilna P."/>
            <person name="Schmutz J."/>
            <person name="Larimer F."/>
            <person name="Land M."/>
            <person name="Hauser L."/>
            <person name="Kyrpides N."/>
            <person name="Mikhailova N."/>
            <person name="Janssen P.H."/>
            <person name="Kuske C.R."/>
            <person name="Richardson P."/>
        </authorList>
    </citation>
    <scope>NUCLEOTIDE SEQUENCE</scope>
    <source>
        <strain evidence="3">Ellin6076</strain>
    </source>
</reference>
<dbReference type="PANTHER" id="PTHR43185">
    <property type="entry name" value="FERROUS IRON TRANSPORT PROTEIN B"/>
    <property type="match status" value="1"/>
</dbReference>
<evidence type="ECO:0000256" key="1">
    <source>
        <dbReference type="SAM" id="Phobius"/>
    </source>
</evidence>
<dbReference type="InParanoid" id="Q01WD6"/>